<organism evidence="2 3">
    <name type="scientific">Halorubrum miltondacostae</name>
    <dbReference type="NCBI Taxonomy" id="3076378"/>
    <lineage>
        <taxon>Archaea</taxon>
        <taxon>Methanobacteriati</taxon>
        <taxon>Methanobacteriota</taxon>
        <taxon>Stenosarchaea group</taxon>
        <taxon>Halobacteria</taxon>
        <taxon>Halobacteriales</taxon>
        <taxon>Haloferacaceae</taxon>
        <taxon>Halorubrum</taxon>
    </lineage>
</organism>
<dbReference type="InterPro" id="IPR001279">
    <property type="entry name" value="Metallo-B-lactamas"/>
</dbReference>
<dbReference type="Pfam" id="PF00753">
    <property type="entry name" value="Lactamase_B"/>
    <property type="match status" value="1"/>
</dbReference>
<keyword evidence="3" id="KW-1185">Reference proteome</keyword>
<gene>
    <name evidence="2" type="ORF">ABNG04_16780</name>
</gene>
<dbReference type="InterPro" id="IPR050855">
    <property type="entry name" value="NDM-1-like"/>
</dbReference>
<sequence>MELAPGVHGLPLHVSMDDREATFNPTAVETPRGLLLIDVSLPDEVDVLEDALADEELALDDAWGILVTHQDLDHAGCLATVVDRTDAVVFAHEIEAPYLEGEKELVKSSEERPMAIEPTTVDFRLTGGETFATAAGPMEVVPTPGHSPGHVSAHFPDAELLVSADALNVVDGEFVGPRPEVTQDLGTARESVATLADRDVAETFCFHGGHVEAGTERIAEIAAER</sequence>
<dbReference type="Proteomes" id="UP001567572">
    <property type="component" value="Unassembled WGS sequence"/>
</dbReference>
<dbReference type="SMART" id="SM00849">
    <property type="entry name" value="Lactamase_B"/>
    <property type="match status" value="1"/>
</dbReference>
<proteinExistence type="predicted"/>
<evidence type="ECO:0000259" key="1">
    <source>
        <dbReference type="SMART" id="SM00849"/>
    </source>
</evidence>
<dbReference type="PANTHER" id="PTHR42951:SF15">
    <property type="entry name" value="METALLO-BETA-LACTAMASE SUPERFAMILY PROTEIN"/>
    <property type="match status" value="1"/>
</dbReference>
<dbReference type="AlphaFoldDB" id="A0ABD5M5F5"/>
<feature type="domain" description="Metallo-beta-lactamase" evidence="1">
    <location>
        <begin position="22"/>
        <end position="207"/>
    </location>
</feature>
<protein>
    <submittedName>
        <fullName evidence="2">MBL fold metallo-hydrolase</fullName>
    </submittedName>
</protein>
<evidence type="ECO:0000313" key="3">
    <source>
        <dbReference type="Proteomes" id="UP001567572"/>
    </source>
</evidence>
<comment type="caution">
    <text evidence="2">The sequence shown here is derived from an EMBL/GenBank/DDBJ whole genome shotgun (WGS) entry which is preliminary data.</text>
</comment>
<dbReference type="SUPFAM" id="SSF56281">
    <property type="entry name" value="Metallo-hydrolase/oxidoreductase"/>
    <property type="match status" value="1"/>
</dbReference>
<dbReference type="PANTHER" id="PTHR42951">
    <property type="entry name" value="METALLO-BETA-LACTAMASE DOMAIN-CONTAINING"/>
    <property type="match status" value="1"/>
</dbReference>
<evidence type="ECO:0000313" key="2">
    <source>
        <dbReference type="EMBL" id="MEZ3165494.1"/>
    </source>
</evidence>
<dbReference type="RefSeq" id="WP_371163517.1">
    <property type="nucleotide sequence ID" value="NZ_JBEDNX010000011.1"/>
</dbReference>
<reference evidence="2 3" key="1">
    <citation type="submission" date="2024-06" db="EMBL/GenBank/DDBJ databases">
        <title>Halorubrum miltondacostae sp. nov., a potential PHA producer isolated from an inland solar saltern in Rio Maior, Portugal.</title>
        <authorList>
            <person name="Albuquerque L."/>
            <person name="Viver T."/>
            <person name="Barroso C."/>
            <person name="Claudino R."/>
            <person name="Galvan M."/>
            <person name="Simoes G."/>
            <person name="Lobo Da Cunha A."/>
            <person name="Egas C."/>
        </authorList>
    </citation>
    <scope>NUCLEOTIDE SEQUENCE [LARGE SCALE GENOMIC DNA]</scope>
    <source>
        <strain evidence="2 3">RMP-11</strain>
    </source>
</reference>
<dbReference type="CDD" id="cd07721">
    <property type="entry name" value="yflN-like_MBL-fold"/>
    <property type="match status" value="1"/>
</dbReference>
<accession>A0ABD5M5F5</accession>
<dbReference type="EMBL" id="JBEDNY010000008">
    <property type="protein sequence ID" value="MEZ3165494.1"/>
    <property type="molecule type" value="Genomic_DNA"/>
</dbReference>
<dbReference type="Gene3D" id="3.60.15.10">
    <property type="entry name" value="Ribonuclease Z/Hydroxyacylglutathione hydrolase-like"/>
    <property type="match status" value="1"/>
</dbReference>
<name>A0ABD5M5F5_9EURY</name>
<dbReference type="InterPro" id="IPR036866">
    <property type="entry name" value="RibonucZ/Hydroxyglut_hydro"/>
</dbReference>